<keyword evidence="1" id="KW-1133">Transmembrane helix</keyword>
<organism evidence="2 3">
    <name type="scientific">Candidatus Zambryskibacteria bacterium RIFCSPLOWO2_12_FULL_39_16</name>
    <dbReference type="NCBI Taxonomy" id="1802775"/>
    <lineage>
        <taxon>Bacteria</taxon>
        <taxon>Candidatus Zambryskiibacteriota</taxon>
    </lineage>
</organism>
<dbReference type="PANTHER" id="PTHR43019">
    <property type="entry name" value="SERINE ENDOPROTEASE DEGS"/>
    <property type="match status" value="1"/>
</dbReference>
<evidence type="ECO:0000313" key="2">
    <source>
        <dbReference type="EMBL" id="OHB11635.1"/>
    </source>
</evidence>
<protein>
    <recommendedName>
        <fullName evidence="4">Serine protease</fullName>
    </recommendedName>
</protein>
<accession>A0A1G2UQG0</accession>
<dbReference type="SUPFAM" id="SSF50494">
    <property type="entry name" value="Trypsin-like serine proteases"/>
    <property type="match status" value="1"/>
</dbReference>
<reference evidence="2 3" key="1">
    <citation type="journal article" date="2016" name="Nat. Commun.">
        <title>Thousands of microbial genomes shed light on interconnected biogeochemical processes in an aquifer system.</title>
        <authorList>
            <person name="Anantharaman K."/>
            <person name="Brown C.T."/>
            <person name="Hug L.A."/>
            <person name="Sharon I."/>
            <person name="Castelle C.J."/>
            <person name="Probst A.J."/>
            <person name="Thomas B.C."/>
            <person name="Singh A."/>
            <person name="Wilkins M.J."/>
            <person name="Karaoz U."/>
            <person name="Brodie E.L."/>
            <person name="Williams K.H."/>
            <person name="Hubbard S.S."/>
            <person name="Banfield J.F."/>
        </authorList>
    </citation>
    <scope>NUCLEOTIDE SEQUENCE [LARGE SCALE GENOMIC DNA]</scope>
</reference>
<feature type="transmembrane region" description="Helical" evidence="1">
    <location>
        <begin position="16"/>
        <end position="35"/>
    </location>
</feature>
<gene>
    <name evidence="2" type="ORF">A3G46_02970</name>
</gene>
<keyword evidence="1" id="KW-0812">Transmembrane</keyword>
<dbReference type="Pfam" id="PF13365">
    <property type="entry name" value="Trypsin_2"/>
    <property type="match status" value="1"/>
</dbReference>
<dbReference type="EMBL" id="MHWS01000026">
    <property type="protein sequence ID" value="OHB11635.1"/>
    <property type="molecule type" value="Genomic_DNA"/>
</dbReference>
<dbReference type="Proteomes" id="UP000177276">
    <property type="component" value="Unassembled WGS sequence"/>
</dbReference>
<dbReference type="InterPro" id="IPR043504">
    <property type="entry name" value="Peptidase_S1_PA_chymotrypsin"/>
</dbReference>
<dbReference type="AlphaFoldDB" id="A0A1G2UQG0"/>
<proteinExistence type="predicted"/>
<name>A0A1G2UQG0_9BACT</name>
<dbReference type="PANTHER" id="PTHR43019:SF23">
    <property type="entry name" value="PROTEASE DO-LIKE 5, CHLOROPLASTIC"/>
    <property type="match status" value="1"/>
</dbReference>
<evidence type="ECO:0000313" key="3">
    <source>
        <dbReference type="Proteomes" id="UP000177276"/>
    </source>
</evidence>
<keyword evidence="1" id="KW-0472">Membrane</keyword>
<dbReference type="InterPro" id="IPR009003">
    <property type="entry name" value="Peptidase_S1_PA"/>
</dbReference>
<comment type="caution">
    <text evidence="2">The sequence shown here is derived from an EMBL/GenBank/DDBJ whole genome shotgun (WGS) entry which is preliminary data.</text>
</comment>
<sequence>MAIENPDNQKQKKLRYTIIIACIVLTMLIMGFTIYNSISTQPIETASNPEVSPDRTVVKIRCTVESPESGVWQGSGVLINKDGLIVTNAHVIPSLEEQGRFKQCLILVPDPDVPPNPEQLHPGHLDQYFAEPVVLEGTSKQYDLALLRITGPNIDQDGTVYGRWPREFPTIKNIGKCDKNFKIGDRLIVYGFPAVSMYDMTATEGVLSTIVDDYTFYTSAKVDAGNSGGLAVNEQGCFVGIPEALTGGVYEQYGVIISARAVADFLNEFKLDL</sequence>
<evidence type="ECO:0000256" key="1">
    <source>
        <dbReference type="SAM" id="Phobius"/>
    </source>
</evidence>
<evidence type="ECO:0008006" key="4">
    <source>
        <dbReference type="Google" id="ProtNLM"/>
    </source>
</evidence>
<dbReference type="Gene3D" id="2.40.10.10">
    <property type="entry name" value="Trypsin-like serine proteases"/>
    <property type="match status" value="2"/>
</dbReference>